<gene>
    <name evidence="1" type="ORF">VEx25_0436</name>
</gene>
<keyword evidence="2" id="KW-1185">Reference proteome</keyword>
<name>A0ABM9WWB2_VIBAE</name>
<protein>
    <submittedName>
        <fullName evidence="1">Uncharacterized protein</fullName>
    </submittedName>
</protein>
<evidence type="ECO:0000313" key="2">
    <source>
        <dbReference type="Proteomes" id="UP000242664"/>
    </source>
</evidence>
<reference evidence="2" key="1">
    <citation type="submission" date="2006-10" db="EMBL/GenBank/DDBJ databases">
        <authorList>
            <person name="Heidelberg J."/>
            <person name="Sebastian Y."/>
        </authorList>
    </citation>
    <scope>NUCLEOTIDE SEQUENCE [LARGE SCALE GENOMIC DNA]</scope>
    <source>
        <strain evidence="2">EX25</strain>
    </source>
</reference>
<sequence length="340" mass="38059">MLYHPSLYVGAMQGRNKRQMSKLLNLRELFTLEESAKFVTDLLGESVVLTDICQLALDGHLTISVRLINQAYALAGRCTLMGNERSSDISSKTDTSKWIAFDEKVQVIGGVWDLPMIGMESSSVLKQFQNSSSQPAFDGGDTNGVFLAQGDQVYKLQTVLKPLPGDKKKHSFLAMIFPPLCYEGITLMDLIFSRDHEIKEMIFKAEKAESAAALERFKSQPSLDYVFEDSHELGEYEHQLVIKKTELLRFVESQSEEGLGKQTEDKSKKPKVEKTLHSRERNTLLVLIGALCKQLKIDPGARGVTSSVKLMTEQIGAPVSDDSIRNILNQVDEAIEKRQK</sequence>
<proteinExistence type="predicted"/>
<dbReference type="Proteomes" id="UP000242664">
    <property type="component" value="Unassembled WGS sequence"/>
</dbReference>
<accession>A0ABM9WWB2</accession>
<dbReference type="EMBL" id="DS267816">
    <property type="protein sequence ID" value="EDN57648.1"/>
    <property type="molecule type" value="Genomic_DNA"/>
</dbReference>
<evidence type="ECO:0000313" key="1">
    <source>
        <dbReference type="EMBL" id="EDN57648.1"/>
    </source>
</evidence>
<organism evidence="1 2">
    <name type="scientific">Vibrio antiquarius (strain Ex25)</name>
    <dbReference type="NCBI Taxonomy" id="150340"/>
    <lineage>
        <taxon>Bacteria</taxon>
        <taxon>Pseudomonadati</taxon>
        <taxon>Pseudomonadota</taxon>
        <taxon>Gammaproteobacteria</taxon>
        <taxon>Vibrionales</taxon>
        <taxon>Vibrionaceae</taxon>
        <taxon>Vibrio</taxon>
        <taxon>Vibrio diabolicus subgroup</taxon>
    </lineage>
</organism>